<evidence type="ECO:0000313" key="1">
    <source>
        <dbReference type="EMBL" id="RTZ04873.1"/>
    </source>
</evidence>
<organism evidence="1 2">
    <name type="scientific">Flavobacterium bomense</name>
    <dbReference type="NCBI Taxonomy" id="2497483"/>
    <lineage>
        <taxon>Bacteria</taxon>
        <taxon>Pseudomonadati</taxon>
        <taxon>Bacteroidota</taxon>
        <taxon>Flavobacteriia</taxon>
        <taxon>Flavobacteriales</taxon>
        <taxon>Flavobacteriaceae</taxon>
        <taxon>Flavobacterium</taxon>
    </lineage>
</organism>
<reference evidence="1 2" key="1">
    <citation type="submission" date="2018-12" db="EMBL/GenBank/DDBJ databases">
        <title>Flavobacterium sp. nov., isolated from glacier ice.</title>
        <authorList>
            <person name="Liu Q."/>
            <person name="Xin Y.-H."/>
        </authorList>
    </citation>
    <scope>NUCLEOTIDE SEQUENCE [LARGE SCALE GENOMIC DNA]</scope>
    <source>
        <strain evidence="1 2">RB1N8</strain>
    </source>
</reference>
<dbReference type="Proteomes" id="UP000280825">
    <property type="component" value="Unassembled WGS sequence"/>
</dbReference>
<dbReference type="EMBL" id="RYDJ01000007">
    <property type="protein sequence ID" value="RTZ04873.1"/>
    <property type="molecule type" value="Genomic_DNA"/>
</dbReference>
<dbReference type="AlphaFoldDB" id="A0A432CMM8"/>
<evidence type="ECO:0000313" key="2">
    <source>
        <dbReference type="Proteomes" id="UP000280825"/>
    </source>
</evidence>
<keyword evidence="2" id="KW-1185">Reference proteome</keyword>
<accession>A0A432CMM8</accession>
<protein>
    <submittedName>
        <fullName evidence="1">Uncharacterized protein</fullName>
    </submittedName>
</protein>
<dbReference type="RefSeq" id="WP_126462352.1">
    <property type="nucleotide sequence ID" value="NZ_RYDJ01000007.1"/>
</dbReference>
<proteinExistence type="predicted"/>
<comment type="caution">
    <text evidence="1">The sequence shown here is derived from an EMBL/GenBank/DDBJ whole genome shotgun (WGS) entry which is preliminary data.</text>
</comment>
<name>A0A432CMM8_9FLAO</name>
<gene>
    <name evidence="1" type="ORF">EKL98_07990</name>
</gene>
<sequence>MSNIIEVKKVVIKFLRENIKSYDVTVIKIEKVKEIWNAVAEVYEDDSFLKSMDLPSKKVRLFYAVKLDENLEITSFERHGSLEGIDSTDEYIN</sequence>